<dbReference type="OrthoDB" id="10532321at2759"/>
<reference evidence="2" key="1">
    <citation type="journal article" date="2017" name="Genome Biol.">
        <title>Comparative genomics reveals high biological diversity and specific adaptations in the industrially and medically important fungal genus Aspergillus.</title>
        <authorList>
            <person name="de Vries R.P."/>
            <person name="Riley R."/>
            <person name="Wiebenga A."/>
            <person name="Aguilar-Osorio G."/>
            <person name="Amillis S."/>
            <person name="Uchima C.A."/>
            <person name="Anderluh G."/>
            <person name="Asadollahi M."/>
            <person name="Askin M."/>
            <person name="Barry K."/>
            <person name="Battaglia E."/>
            <person name="Bayram O."/>
            <person name="Benocci T."/>
            <person name="Braus-Stromeyer S.A."/>
            <person name="Caldana C."/>
            <person name="Canovas D."/>
            <person name="Cerqueira G.C."/>
            <person name="Chen F."/>
            <person name="Chen W."/>
            <person name="Choi C."/>
            <person name="Clum A."/>
            <person name="Dos Santos R.A."/>
            <person name="Damasio A.R."/>
            <person name="Diallinas G."/>
            <person name="Emri T."/>
            <person name="Fekete E."/>
            <person name="Flipphi M."/>
            <person name="Freyberg S."/>
            <person name="Gallo A."/>
            <person name="Gournas C."/>
            <person name="Habgood R."/>
            <person name="Hainaut M."/>
            <person name="Harispe M.L."/>
            <person name="Henrissat B."/>
            <person name="Hilden K.S."/>
            <person name="Hope R."/>
            <person name="Hossain A."/>
            <person name="Karabika E."/>
            <person name="Karaffa L."/>
            <person name="Karanyi Z."/>
            <person name="Krasevec N."/>
            <person name="Kuo A."/>
            <person name="Kusch H."/>
            <person name="LaButti K."/>
            <person name="Lagendijk E.L."/>
            <person name="Lapidus A."/>
            <person name="Levasseur A."/>
            <person name="Lindquist E."/>
            <person name="Lipzen A."/>
            <person name="Logrieco A.F."/>
            <person name="MacCabe A."/>
            <person name="Maekelae M.R."/>
            <person name="Malavazi I."/>
            <person name="Melin P."/>
            <person name="Meyer V."/>
            <person name="Mielnichuk N."/>
            <person name="Miskei M."/>
            <person name="Molnar A.P."/>
            <person name="Mule G."/>
            <person name="Ngan C.Y."/>
            <person name="Orejas M."/>
            <person name="Orosz E."/>
            <person name="Ouedraogo J.P."/>
            <person name="Overkamp K.M."/>
            <person name="Park H.-S."/>
            <person name="Perrone G."/>
            <person name="Piumi F."/>
            <person name="Punt P.J."/>
            <person name="Ram A.F."/>
            <person name="Ramon A."/>
            <person name="Rauscher S."/>
            <person name="Record E."/>
            <person name="Riano-Pachon D.M."/>
            <person name="Robert V."/>
            <person name="Roehrig J."/>
            <person name="Ruller R."/>
            <person name="Salamov A."/>
            <person name="Salih N.S."/>
            <person name="Samson R.A."/>
            <person name="Sandor E."/>
            <person name="Sanguinetti M."/>
            <person name="Schuetze T."/>
            <person name="Sepcic K."/>
            <person name="Shelest E."/>
            <person name="Sherlock G."/>
            <person name="Sophianopoulou V."/>
            <person name="Squina F.M."/>
            <person name="Sun H."/>
            <person name="Susca A."/>
            <person name="Todd R.B."/>
            <person name="Tsang A."/>
            <person name="Unkles S.E."/>
            <person name="van de Wiele N."/>
            <person name="van Rossen-Uffink D."/>
            <person name="Oliveira J.V."/>
            <person name="Vesth T.C."/>
            <person name="Visser J."/>
            <person name="Yu J.-H."/>
            <person name="Zhou M."/>
            <person name="Andersen M.R."/>
            <person name="Archer D.B."/>
            <person name="Baker S.E."/>
            <person name="Benoit I."/>
            <person name="Brakhage A.A."/>
            <person name="Braus G.H."/>
            <person name="Fischer R."/>
            <person name="Frisvad J.C."/>
            <person name="Goldman G.H."/>
            <person name="Houbraken J."/>
            <person name="Oakley B."/>
            <person name="Pocsi I."/>
            <person name="Scazzocchio C."/>
            <person name="Seiboth B."/>
            <person name="vanKuyk P.A."/>
            <person name="Wortman J."/>
            <person name="Dyer P.S."/>
            <person name="Grigoriev I.V."/>
        </authorList>
    </citation>
    <scope>NUCLEOTIDE SEQUENCE [LARGE SCALE GENOMIC DNA]</scope>
    <source>
        <strain evidence="2">CBS 106.47</strain>
    </source>
</reference>
<dbReference type="VEuPathDB" id="FungiDB:ASPFODRAFT_212826"/>
<protein>
    <submittedName>
        <fullName evidence="1">Uncharacterized protein</fullName>
    </submittedName>
</protein>
<proteinExistence type="predicted"/>
<dbReference type="EMBL" id="KV878258">
    <property type="protein sequence ID" value="OJZ80250.1"/>
    <property type="molecule type" value="Genomic_DNA"/>
</dbReference>
<sequence length="311" mass="35078">MTFPNYRKQVWGKFDRTAAFSLRPLSPSDTQMDYVVTNIQNRPIYSKAYLRSFERDTVGNFVAKVIETLRDDEALWHEFGIQGRVAFNDRANPGVRVQSAAQSDDPRIGGEYLDVLRDISENFRQGPRASVSTRAQLTRPLKAVSVIKNRIRYLLLPHPRRATDRAAASATTARQPWEAKGHEPAKTIKRLLGRTDILRDHTAPLPASAAWSTEDLWIKHAPTGNLTVVSDTPSDRRSSHASSVVNLPEIEISDSNSCTIAFKRKWAFTTGLGTYRDNTSLSVDSKPRVAYWYHGKLMAQMMILGWSGTRF</sequence>
<evidence type="ECO:0000313" key="2">
    <source>
        <dbReference type="Proteomes" id="UP000184063"/>
    </source>
</evidence>
<accession>A0A1M3T0G2</accession>
<dbReference type="Proteomes" id="UP000184063">
    <property type="component" value="Unassembled WGS sequence"/>
</dbReference>
<name>A0A1M3T0G2_ASPLC</name>
<dbReference type="AlphaFoldDB" id="A0A1M3T0G2"/>
<organism evidence="1 2">
    <name type="scientific">Aspergillus luchuensis (strain CBS 106.47)</name>
    <dbReference type="NCBI Taxonomy" id="1137211"/>
    <lineage>
        <taxon>Eukaryota</taxon>
        <taxon>Fungi</taxon>
        <taxon>Dikarya</taxon>
        <taxon>Ascomycota</taxon>
        <taxon>Pezizomycotina</taxon>
        <taxon>Eurotiomycetes</taxon>
        <taxon>Eurotiomycetidae</taxon>
        <taxon>Eurotiales</taxon>
        <taxon>Aspergillaceae</taxon>
        <taxon>Aspergillus</taxon>
        <taxon>Aspergillus subgen. Circumdati</taxon>
    </lineage>
</organism>
<evidence type="ECO:0000313" key="1">
    <source>
        <dbReference type="EMBL" id="OJZ80250.1"/>
    </source>
</evidence>
<gene>
    <name evidence="1" type="ORF">ASPFODRAFT_212826</name>
</gene>